<sequence length="440" mass="47843">MNLCRSATCHKQASCIVRPEETSQLQRLVQRLVENDVRFAVRSGGHSPNLLAAAIEDGILIDMSGFDEVTIDKDNGVVVVGSGQRWGDKIFPALTAEGLMAVGGRVPAVGVGGFLQGTGLSYLSGRYGLACDNVKNFEVILSDGSLVNANTDENPDLFKAMKGTGNQFGIVTRFTIYTYPLGQIWGGQKFYGPEQLPALLQASLEFQQNAALHDVDASIMLLYFPTGPDAGGVLSMVYLKPEANPPAFAPFENIPTTDDNTKIQSLTSMIAGAPVPPNPRWDWWNVNFRPTAAIYDHFQPLLQGQPVETISSVKNSTIAVGLNSIGPNVIQRGIDMGGNLLGNTVEAQTWFAINAGWANAADDETVHTAGGELIRQMRDVTIKEGEHIEWLFPNEANHDQQVTGSFGVQNVEELRRVRDKYDPQRVYQRLLPGGFKIPGS</sequence>
<accession>A0A6A6VUU3</accession>
<comment type="similarity">
    <text evidence="1">Belongs to the oxygen-dependent FAD-linked oxidoreductase family.</text>
</comment>
<dbReference type="Gene3D" id="3.30.465.10">
    <property type="match status" value="1"/>
</dbReference>
<dbReference type="InterPro" id="IPR016166">
    <property type="entry name" value="FAD-bd_PCMH"/>
</dbReference>
<dbReference type="SUPFAM" id="SSF56176">
    <property type="entry name" value="FAD-binding/transporter-associated domain-like"/>
    <property type="match status" value="1"/>
</dbReference>
<gene>
    <name evidence="6" type="ORF">EJ05DRAFT_480132</name>
</gene>
<dbReference type="OrthoDB" id="2151789at2759"/>
<feature type="domain" description="FAD-binding PCMH-type" evidence="5">
    <location>
        <begin position="9"/>
        <end position="181"/>
    </location>
</feature>
<dbReference type="AlphaFoldDB" id="A0A6A6VUU3"/>
<organism evidence="6 7">
    <name type="scientific">Pseudovirgaria hyperparasitica</name>
    <dbReference type="NCBI Taxonomy" id="470096"/>
    <lineage>
        <taxon>Eukaryota</taxon>
        <taxon>Fungi</taxon>
        <taxon>Dikarya</taxon>
        <taxon>Ascomycota</taxon>
        <taxon>Pezizomycotina</taxon>
        <taxon>Dothideomycetes</taxon>
        <taxon>Dothideomycetes incertae sedis</taxon>
        <taxon>Acrospermales</taxon>
        <taxon>Acrospermaceae</taxon>
        <taxon>Pseudovirgaria</taxon>
    </lineage>
</organism>
<dbReference type="Proteomes" id="UP000799437">
    <property type="component" value="Unassembled WGS sequence"/>
</dbReference>
<evidence type="ECO:0000313" key="6">
    <source>
        <dbReference type="EMBL" id="KAF2753649.1"/>
    </source>
</evidence>
<dbReference type="InterPro" id="IPR006094">
    <property type="entry name" value="Oxid_FAD_bind_N"/>
</dbReference>
<keyword evidence="7" id="KW-1185">Reference proteome</keyword>
<dbReference type="GeneID" id="54485867"/>
<name>A0A6A6VUU3_9PEZI</name>
<proteinExistence type="inferred from homology"/>
<keyword evidence="2" id="KW-0285">Flavoprotein</keyword>
<keyword evidence="3" id="KW-0274">FAD</keyword>
<reference evidence="6" key="1">
    <citation type="journal article" date="2020" name="Stud. Mycol.">
        <title>101 Dothideomycetes genomes: a test case for predicting lifestyles and emergence of pathogens.</title>
        <authorList>
            <person name="Haridas S."/>
            <person name="Albert R."/>
            <person name="Binder M."/>
            <person name="Bloem J."/>
            <person name="Labutti K."/>
            <person name="Salamov A."/>
            <person name="Andreopoulos B."/>
            <person name="Baker S."/>
            <person name="Barry K."/>
            <person name="Bills G."/>
            <person name="Bluhm B."/>
            <person name="Cannon C."/>
            <person name="Castanera R."/>
            <person name="Culley D."/>
            <person name="Daum C."/>
            <person name="Ezra D."/>
            <person name="Gonzalez J."/>
            <person name="Henrissat B."/>
            <person name="Kuo A."/>
            <person name="Liang C."/>
            <person name="Lipzen A."/>
            <person name="Lutzoni F."/>
            <person name="Magnuson J."/>
            <person name="Mondo S."/>
            <person name="Nolan M."/>
            <person name="Ohm R."/>
            <person name="Pangilinan J."/>
            <person name="Park H.-J."/>
            <person name="Ramirez L."/>
            <person name="Alfaro M."/>
            <person name="Sun H."/>
            <person name="Tritt A."/>
            <person name="Yoshinaga Y."/>
            <person name="Zwiers L.-H."/>
            <person name="Turgeon B."/>
            <person name="Goodwin S."/>
            <person name="Spatafora J."/>
            <person name="Crous P."/>
            <person name="Grigoriev I."/>
        </authorList>
    </citation>
    <scope>NUCLEOTIDE SEQUENCE</scope>
    <source>
        <strain evidence="6">CBS 121739</strain>
    </source>
</reference>
<evidence type="ECO:0000256" key="4">
    <source>
        <dbReference type="ARBA" id="ARBA00023002"/>
    </source>
</evidence>
<evidence type="ECO:0000256" key="2">
    <source>
        <dbReference type="ARBA" id="ARBA00022630"/>
    </source>
</evidence>
<dbReference type="Pfam" id="PF01565">
    <property type="entry name" value="FAD_binding_4"/>
    <property type="match status" value="1"/>
</dbReference>
<dbReference type="PANTHER" id="PTHR42973">
    <property type="entry name" value="BINDING OXIDOREDUCTASE, PUTATIVE (AFU_ORTHOLOGUE AFUA_1G17690)-RELATED"/>
    <property type="match status" value="1"/>
</dbReference>
<dbReference type="GO" id="GO:0016491">
    <property type="term" value="F:oxidoreductase activity"/>
    <property type="evidence" value="ECO:0007669"/>
    <property type="project" value="UniProtKB-KW"/>
</dbReference>
<evidence type="ECO:0000256" key="1">
    <source>
        <dbReference type="ARBA" id="ARBA00005466"/>
    </source>
</evidence>
<protein>
    <submittedName>
        <fullName evidence="6">Putative FAD-binding oxidoreductase</fullName>
    </submittedName>
</protein>
<dbReference type="RefSeq" id="XP_033596100.1">
    <property type="nucleotide sequence ID" value="XM_033744813.1"/>
</dbReference>
<evidence type="ECO:0000259" key="5">
    <source>
        <dbReference type="PROSITE" id="PS51387"/>
    </source>
</evidence>
<dbReference type="EMBL" id="ML996583">
    <property type="protein sequence ID" value="KAF2753649.1"/>
    <property type="molecule type" value="Genomic_DNA"/>
</dbReference>
<evidence type="ECO:0000256" key="3">
    <source>
        <dbReference type="ARBA" id="ARBA00022827"/>
    </source>
</evidence>
<dbReference type="InterPro" id="IPR016169">
    <property type="entry name" value="FAD-bd_PCMH_sub2"/>
</dbReference>
<keyword evidence="4" id="KW-0560">Oxidoreductase</keyword>
<dbReference type="InterPro" id="IPR050416">
    <property type="entry name" value="FAD-linked_Oxidoreductase"/>
</dbReference>
<dbReference type="InterPro" id="IPR036318">
    <property type="entry name" value="FAD-bd_PCMH-like_sf"/>
</dbReference>
<dbReference type="PANTHER" id="PTHR42973:SF54">
    <property type="entry name" value="FAD-BINDING PCMH-TYPE DOMAIN-CONTAINING PROTEIN"/>
    <property type="match status" value="1"/>
</dbReference>
<evidence type="ECO:0000313" key="7">
    <source>
        <dbReference type="Proteomes" id="UP000799437"/>
    </source>
</evidence>
<dbReference type="PROSITE" id="PS51387">
    <property type="entry name" value="FAD_PCMH"/>
    <property type="match status" value="1"/>
</dbReference>
<dbReference type="GO" id="GO:0071949">
    <property type="term" value="F:FAD binding"/>
    <property type="evidence" value="ECO:0007669"/>
    <property type="project" value="InterPro"/>
</dbReference>